<gene>
    <name evidence="1" type="ORF">ASIM_LOCUS16616</name>
</gene>
<evidence type="ECO:0000313" key="3">
    <source>
        <dbReference type="WBParaSite" id="ASIM_0001720901-mRNA-1"/>
    </source>
</evidence>
<reference evidence="3" key="1">
    <citation type="submission" date="2017-02" db="UniProtKB">
        <authorList>
            <consortium name="WormBaseParasite"/>
        </authorList>
    </citation>
    <scope>IDENTIFICATION</scope>
</reference>
<dbReference type="InterPro" id="IPR009003">
    <property type="entry name" value="Peptidase_S1_PA"/>
</dbReference>
<dbReference type="AlphaFoldDB" id="A0A0M3K8B8"/>
<keyword evidence="2" id="KW-1185">Reference proteome</keyword>
<name>A0A0M3K8B8_ANISI</name>
<dbReference type="Proteomes" id="UP000267096">
    <property type="component" value="Unassembled WGS sequence"/>
</dbReference>
<dbReference type="WBParaSite" id="ASIM_0001720901-mRNA-1">
    <property type="protein sequence ID" value="ASIM_0001720901-mRNA-1"/>
    <property type="gene ID" value="ASIM_0001720901"/>
</dbReference>
<dbReference type="OrthoDB" id="6353231at2759"/>
<dbReference type="SUPFAM" id="SSF50494">
    <property type="entry name" value="Trypsin-like serine proteases"/>
    <property type="match status" value="1"/>
</dbReference>
<dbReference type="Gene3D" id="2.40.10.10">
    <property type="entry name" value="Trypsin-like serine proteases"/>
    <property type="match status" value="2"/>
</dbReference>
<protein>
    <submittedName>
        <fullName evidence="3">Leishmanolysin-like peptidase</fullName>
    </submittedName>
</protein>
<reference evidence="1 2" key="2">
    <citation type="submission" date="2018-11" db="EMBL/GenBank/DDBJ databases">
        <authorList>
            <consortium name="Pathogen Informatics"/>
        </authorList>
    </citation>
    <scope>NUCLEOTIDE SEQUENCE [LARGE SCALE GENOMIC DNA]</scope>
</reference>
<proteinExistence type="predicted"/>
<evidence type="ECO:0000313" key="1">
    <source>
        <dbReference type="EMBL" id="VDK58270.1"/>
    </source>
</evidence>
<dbReference type="InterPro" id="IPR043504">
    <property type="entry name" value="Peptidase_S1_PA_chymotrypsin"/>
</dbReference>
<evidence type="ECO:0000313" key="2">
    <source>
        <dbReference type="Proteomes" id="UP000267096"/>
    </source>
</evidence>
<dbReference type="EMBL" id="UYRR01033251">
    <property type="protein sequence ID" value="VDK58270.1"/>
    <property type="molecule type" value="Genomic_DNA"/>
</dbReference>
<accession>A0A0M3K8B8</accession>
<sequence>MGGKNTHWGAVPWAVAIYLDGCIVDSVMDESRILRDVSVVYGSNCLQNSMNQFCIDSPLAKHVNIISRIDEDSSSDLRIRMGGFFEWRCKNRDIALLELALPIDNDSNYACLPSRSISEFTSMLATFGWGADRWFCDDQICYHNMPYRTYFNSFS</sequence>
<organism evidence="3">
    <name type="scientific">Anisakis simplex</name>
    <name type="common">Herring worm</name>
    <dbReference type="NCBI Taxonomy" id="6269"/>
    <lineage>
        <taxon>Eukaryota</taxon>
        <taxon>Metazoa</taxon>
        <taxon>Ecdysozoa</taxon>
        <taxon>Nematoda</taxon>
        <taxon>Chromadorea</taxon>
        <taxon>Rhabditida</taxon>
        <taxon>Spirurina</taxon>
        <taxon>Ascaridomorpha</taxon>
        <taxon>Ascaridoidea</taxon>
        <taxon>Anisakidae</taxon>
        <taxon>Anisakis</taxon>
        <taxon>Anisakis simplex complex</taxon>
    </lineage>
</organism>